<dbReference type="Pfam" id="PF13229">
    <property type="entry name" value="Beta_helix"/>
    <property type="match status" value="1"/>
</dbReference>
<dbReference type="InterPro" id="IPR011050">
    <property type="entry name" value="Pectin_lyase_fold/virulence"/>
</dbReference>
<dbReference type="STRING" id="1703770.AMJ39_09805"/>
<proteinExistence type="predicted"/>
<evidence type="ECO:0000313" key="3">
    <source>
        <dbReference type="Proteomes" id="UP000052008"/>
    </source>
</evidence>
<comment type="caution">
    <text evidence="2">The sequence shown here is derived from an EMBL/GenBank/DDBJ whole genome shotgun (WGS) entry which is preliminary data.</text>
</comment>
<evidence type="ECO:0000313" key="2">
    <source>
        <dbReference type="EMBL" id="KPJ51465.1"/>
    </source>
</evidence>
<feature type="domain" description="Right handed beta helix" evidence="1">
    <location>
        <begin position="60"/>
        <end position="185"/>
    </location>
</feature>
<reference evidence="2 3" key="1">
    <citation type="journal article" date="2015" name="Microbiome">
        <title>Genomic resolution of linkages in carbon, nitrogen, and sulfur cycling among widespread estuary sediment bacteria.</title>
        <authorList>
            <person name="Baker B.J."/>
            <person name="Lazar C.S."/>
            <person name="Teske A.P."/>
            <person name="Dick G.J."/>
        </authorList>
    </citation>
    <scope>NUCLEOTIDE SEQUENCE [LARGE SCALE GENOMIC DNA]</scope>
    <source>
        <strain evidence="2">DG_24</strain>
    </source>
</reference>
<dbReference type="SUPFAM" id="SSF51126">
    <property type="entry name" value="Pectin lyase-like"/>
    <property type="match status" value="1"/>
</dbReference>
<dbReference type="Proteomes" id="UP000052008">
    <property type="component" value="Unassembled WGS sequence"/>
</dbReference>
<protein>
    <recommendedName>
        <fullName evidence="1">Right handed beta helix domain-containing protein</fullName>
    </recommendedName>
</protein>
<dbReference type="InterPro" id="IPR039448">
    <property type="entry name" value="Beta_helix"/>
</dbReference>
<dbReference type="Gene3D" id="2.160.20.10">
    <property type="entry name" value="Single-stranded right-handed beta-helix, Pectin lyase-like"/>
    <property type="match status" value="1"/>
</dbReference>
<gene>
    <name evidence="2" type="ORF">AMJ39_09805</name>
</gene>
<dbReference type="EMBL" id="LIZS01000118">
    <property type="protein sequence ID" value="KPJ51465.1"/>
    <property type="molecule type" value="Genomic_DNA"/>
</dbReference>
<evidence type="ECO:0000259" key="1">
    <source>
        <dbReference type="Pfam" id="PF13229"/>
    </source>
</evidence>
<dbReference type="InterPro" id="IPR012334">
    <property type="entry name" value="Pectin_lyas_fold"/>
</dbReference>
<name>A0A0S7WNI0_UNCT6</name>
<dbReference type="AlphaFoldDB" id="A0A0S7WNI0"/>
<organism evidence="2 3">
    <name type="scientific">candidate division TA06 bacterium DG_24</name>
    <dbReference type="NCBI Taxonomy" id="1703770"/>
    <lineage>
        <taxon>Bacteria</taxon>
        <taxon>Bacteria division TA06</taxon>
    </lineage>
</organism>
<sequence length="375" mass="39765">MDGDTVLVADGTYTGDGNRDIDFYGKAIVVMSENGPEATIIDCQADSLDSHRGFQFYSEEGPSSVVRGFTIRNGYACGEFPQTCGGAIHCLESSPTIADNVIRGNTAQIDGGGIACEYQSSPIIVGNTITGNMASRGGGILCWLEAPAMLIGNTITGNEAAYGGGIGCYSVFPPTVVNSIIWGNNAGTGPEIYAAGGYPVEVTYCDVAGGGAGEGNIDADPMFVLEARQDYRLLWGSPCIDAGHPDSLDPDGTRSDMGAHFFDQDDYLTLYLTPDAREVSPGGTFGVTYTAINRWAEPEPFWVLTEAVLPGGDTLDVMGPDAYTLPADFTVQRHFTHSVPLGAPSGRYSYQSRIGVPPSTLYEDSFQFEVLEVVE</sequence>
<accession>A0A0S7WNI0</accession>